<dbReference type="CDD" id="cd01637">
    <property type="entry name" value="IMPase_like"/>
    <property type="match status" value="1"/>
</dbReference>
<dbReference type="GO" id="GO:0008934">
    <property type="term" value="F:inositol monophosphate 1-phosphatase activity"/>
    <property type="evidence" value="ECO:0007669"/>
    <property type="project" value="TreeGrafter"/>
</dbReference>
<accession>A0A382LUW8</accession>
<name>A0A382LUW8_9ZZZZ</name>
<evidence type="ECO:0000256" key="3">
    <source>
        <dbReference type="ARBA" id="ARBA00022842"/>
    </source>
</evidence>
<dbReference type="PANTHER" id="PTHR20854">
    <property type="entry name" value="INOSITOL MONOPHOSPHATASE"/>
    <property type="match status" value="1"/>
</dbReference>
<proteinExistence type="predicted"/>
<evidence type="ECO:0008006" key="5">
    <source>
        <dbReference type="Google" id="ProtNLM"/>
    </source>
</evidence>
<evidence type="ECO:0000256" key="2">
    <source>
        <dbReference type="ARBA" id="ARBA00022801"/>
    </source>
</evidence>
<evidence type="ECO:0000313" key="4">
    <source>
        <dbReference type="EMBL" id="SVC40408.1"/>
    </source>
</evidence>
<dbReference type="GO" id="GO:0006020">
    <property type="term" value="P:inositol metabolic process"/>
    <property type="evidence" value="ECO:0007669"/>
    <property type="project" value="TreeGrafter"/>
</dbReference>
<keyword evidence="3" id="KW-0460">Magnesium</keyword>
<reference evidence="4" key="1">
    <citation type="submission" date="2018-05" db="EMBL/GenBank/DDBJ databases">
        <authorList>
            <person name="Lanie J.A."/>
            <person name="Ng W.-L."/>
            <person name="Kazmierczak K.M."/>
            <person name="Andrzejewski T.M."/>
            <person name="Davidsen T.M."/>
            <person name="Wayne K.J."/>
            <person name="Tettelin H."/>
            <person name="Glass J.I."/>
            <person name="Rusch D."/>
            <person name="Podicherti R."/>
            <person name="Tsui H.-C.T."/>
            <person name="Winkler M.E."/>
        </authorList>
    </citation>
    <scope>NUCLEOTIDE SEQUENCE</scope>
</reference>
<dbReference type="GO" id="GO:0046872">
    <property type="term" value="F:metal ion binding"/>
    <property type="evidence" value="ECO:0007669"/>
    <property type="project" value="UniProtKB-KW"/>
</dbReference>
<dbReference type="PROSITE" id="PS00629">
    <property type="entry name" value="IMP_1"/>
    <property type="match status" value="1"/>
</dbReference>
<dbReference type="Gene3D" id="3.40.190.80">
    <property type="match status" value="1"/>
</dbReference>
<dbReference type="EMBL" id="UINC01089367">
    <property type="protein sequence ID" value="SVC40408.1"/>
    <property type="molecule type" value="Genomic_DNA"/>
</dbReference>
<gene>
    <name evidence="4" type="ORF">METZ01_LOCUS293262</name>
</gene>
<dbReference type="AlphaFoldDB" id="A0A382LUW8"/>
<protein>
    <recommendedName>
        <fullName evidence="5">Inositol-1-monophosphatase</fullName>
    </recommendedName>
</protein>
<sequence>MIPNSLHSIPNLEAVSKIIITIARDEILSRFKHLQQSEISEKGMGEIVTAADIQSEIRLGKELTSLIPESKVIGEEEYDQNKSIIERFDGDEPVWVLDPLDGTRNFSQGKPCFCTIVAYCMKNTTYLGWIYDPIKNNMFFAAKGRGAWCNDKKIEKSIAPRLSEMVGSIGKHRREHLSTYYSKINTELPKKLTRYRCLGMEYVDLARGKLHFAEYNILKPWDHAAGILIMEEAGGYGAYVDTNRPYSPGPIINNRFLATYRGRIWKEIYDYLQVA</sequence>
<keyword evidence="1" id="KW-0479">Metal-binding</keyword>
<dbReference type="SUPFAM" id="SSF56655">
    <property type="entry name" value="Carbohydrate phosphatase"/>
    <property type="match status" value="1"/>
</dbReference>
<dbReference type="Gene3D" id="3.30.540.10">
    <property type="entry name" value="Fructose-1,6-Bisphosphatase, subunit A, domain 1"/>
    <property type="match status" value="1"/>
</dbReference>
<dbReference type="PANTHER" id="PTHR20854:SF4">
    <property type="entry name" value="INOSITOL-1-MONOPHOSPHATASE-RELATED"/>
    <property type="match status" value="1"/>
</dbReference>
<organism evidence="4">
    <name type="scientific">marine metagenome</name>
    <dbReference type="NCBI Taxonomy" id="408172"/>
    <lineage>
        <taxon>unclassified sequences</taxon>
        <taxon>metagenomes</taxon>
        <taxon>ecological metagenomes</taxon>
    </lineage>
</organism>
<dbReference type="GO" id="GO:0007165">
    <property type="term" value="P:signal transduction"/>
    <property type="evidence" value="ECO:0007669"/>
    <property type="project" value="TreeGrafter"/>
</dbReference>
<dbReference type="PRINTS" id="PR00377">
    <property type="entry name" value="IMPHPHTASES"/>
</dbReference>
<evidence type="ECO:0000256" key="1">
    <source>
        <dbReference type="ARBA" id="ARBA00022723"/>
    </source>
</evidence>
<keyword evidence="2" id="KW-0378">Hydrolase</keyword>
<dbReference type="Pfam" id="PF00459">
    <property type="entry name" value="Inositol_P"/>
    <property type="match status" value="1"/>
</dbReference>
<dbReference type="InterPro" id="IPR000760">
    <property type="entry name" value="Inositol_monophosphatase-like"/>
</dbReference>
<dbReference type="InterPro" id="IPR020583">
    <property type="entry name" value="Inositol_monoP_metal-BS"/>
</dbReference>